<evidence type="ECO:0000259" key="3">
    <source>
        <dbReference type="PROSITE" id="PS50883"/>
    </source>
</evidence>
<dbReference type="AlphaFoldDB" id="A0A975HHP6"/>
<dbReference type="InterPro" id="IPR001633">
    <property type="entry name" value="EAL_dom"/>
</dbReference>
<proteinExistence type="predicted"/>
<dbReference type="Pfam" id="PF00990">
    <property type="entry name" value="GGDEF"/>
    <property type="match status" value="1"/>
</dbReference>
<sequence>MTALLNDFLKAMDQIVLEAADIQTDQMRLVQGENKWSTQLFPELRTSVMLTIDERIPFLQDFLYDARLLWSGEHNKKLKSGLWTEDLPDGTELHLEATAIKQNSHNFLLIKNESEEFQFRQNTLQAAREILLSNDRLVEQNEYLHNRLLNILKDPLDNNQIQNTLSKVIENAEFGVFITDPDMNQIVENSAATKIFEQPTSPSSKPKPPLETIITLLDNQLPEYERILTTKSNWDGELCWMAPPTTLKWLKISIYPVKNDLNQVRHWILFVNDISNVKHLVQRNEQLALQDMLTELPNRYSFWQTLEQEIAKQSSFYLIYVDINEFRKHNEFYGHDEGDRLLKEIGQRIQNSIKHYDFVARIGGDQFAIILTDMSEQLQCERVLRRVINNLSAPFTSNTGQNFNITVSVGAVNFPRDAQSVPELMRFVDLSAHTNKNKRQMWVQFYTDEMKAASHREIELENELRLAIMNGEFELYFQPIIDLATDTIVKAEALIRWNHPEKGVINPDVFIPIAEKSELIITLGKWVISRACQVARQLCDLKHCIKISMNLSPSQVYDEDLYNYLCSCVTKYEVDPQKLEIEVTEGVLVESYTNTDLLLNKIRDYGLTVSVDDFGTGYSSLSYLKKLPIDYLKIDRSFVQDVATDDNDKAIVKAVIGMAHNLNLKVIAEGVETNEQLNFLVDNHCNSVQGYLFSKPVKLESFIDLLNDYTTTKE</sequence>
<dbReference type="SMART" id="SM00052">
    <property type="entry name" value="EAL"/>
    <property type="match status" value="1"/>
</dbReference>
<dbReference type="PROSITE" id="PS50883">
    <property type="entry name" value="EAL"/>
    <property type="match status" value="1"/>
</dbReference>
<evidence type="ECO:0000256" key="1">
    <source>
        <dbReference type="ARBA" id="ARBA00012282"/>
    </source>
</evidence>
<dbReference type="PANTHER" id="PTHR44757:SF2">
    <property type="entry name" value="BIOFILM ARCHITECTURE MAINTENANCE PROTEIN MBAA"/>
    <property type="match status" value="1"/>
</dbReference>
<protein>
    <recommendedName>
        <fullName evidence="1">cyclic-guanylate-specific phosphodiesterase</fullName>
        <ecNumber evidence="1">3.1.4.52</ecNumber>
    </recommendedName>
</protein>
<dbReference type="InterPro" id="IPR052155">
    <property type="entry name" value="Biofilm_reg_signaling"/>
</dbReference>
<evidence type="ECO:0000256" key="2">
    <source>
        <dbReference type="ARBA" id="ARBA00022636"/>
    </source>
</evidence>
<dbReference type="RefSeq" id="WP_208831340.1">
    <property type="nucleotide sequence ID" value="NZ_CP072110.1"/>
</dbReference>
<dbReference type="CDD" id="cd01949">
    <property type="entry name" value="GGDEF"/>
    <property type="match status" value="1"/>
</dbReference>
<dbReference type="Gene3D" id="3.30.450.20">
    <property type="entry name" value="PAS domain"/>
    <property type="match status" value="1"/>
</dbReference>
<dbReference type="InterPro" id="IPR029787">
    <property type="entry name" value="Nucleotide_cyclase"/>
</dbReference>
<dbReference type="PANTHER" id="PTHR44757">
    <property type="entry name" value="DIGUANYLATE CYCLASE DGCP"/>
    <property type="match status" value="1"/>
</dbReference>
<evidence type="ECO:0000259" key="4">
    <source>
        <dbReference type="PROSITE" id="PS50887"/>
    </source>
</evidence>
<keyword evidence="2" id="KW-0973">c-di-GMP</keyword>
<dbReference type="EMBL" id="CP072110">
    <property type="protein sequence ID" value="QTH63283.1"/>
    <property type="molecule type" value="Genomic_DNA"/>
</dbReference>
<name>A0A975HHP6_9GAMM</name>
<dbReference type="SUPFAM" id="SSF55785">
    <property type="entry name" value="PYP-like sensor domain (PAS domain)"/>
    <property type="match status" value="1"/>
</dbReference>
<dbReference type="InterPro" id="IPR035965">
    <property type="entry name" value="PAS-like_dom_sf"/>
</dbReference>
<dbReference type="NCBIfam" id="TIGR00254">
    <property type="entry name" value="GGDEF"/>
    <property type="match status" value="1"/>
</dbReference>
<keyword evidence="6" id="KW-1185">Reference proteome</keyword>
<dbReference type="Proteomes" id="UP000682739">
    <property type="component" value="Chromosome"/>
</dbReference>
<accession>A0A975HHP6</accession>
<dbReference type="InterPro" id="IPR043128">
    <property type="entry name" value="Rev_trsase/Diguanyl_cyclase"/>
</dbReference>
<gene>
    <name evidence="5" type="ORF">J1N51_11125</name>
</gene>
<dbReference type="KEGG" id="psym:J1N51_11125"/>
<dbReference type="InterPro" id="IPR035919">
    <property type="entry name" value="EAL_sf"/>
</dbReference>
<feature type="domain" description="EAL" evidence="3">
    <location>
        <begin position="457"/>
        <end position="710"/>
    </location>
</feature>
<dbReference type="InterPro" id="IPR000160">
    <property type="entry name" value="GGDEF_dom"/>
</dbReference>
<organism evidence="5 6">
    <name type="scientific">Psychrosphaera ytuae</name>
    <dbReference type="NCBI Taxonomy" id="2820710"/>
    <lineage>
        <taxon>Bacteria</taxon>
        <taxon>Pseudomonadati</taxon>
        <taxon>Pseudomonadota</taxon>
        <taxon>Gammaproteobacteria</taxon>
        <taxon>Alteromonadales</taxon>
        <taxon>Pseudoalteromonadaceae</taxon>
        <taxon>Psychrosphaera</taxon>
    </lineage>
</organism>
<dbReference type="Gene3D" id="3.30.70.270">
    <property type="match status" value="1"/>
</dbReference>
<dbReference type="FunFam" id="3.20.20.450:FF:000001">
    <property type="entry name" value="Cyclic di-GMP phosphodiesterase yahA"/>
    <property type="match status" value="1"/>
</dbReference>
<dbReference type="Gene3D" id="3.20.20.450">
    <property type="entry name" value="EAL domain"/>
    <property type="match status" value="1"/>
</dbReference>
<evidence type="ECO:0000313" key="5">
    <source>
        <dbReference type="EMBL" id="QTH63283.1"/>
    </source>
</evidence>
<dbReference type="Pfam" id="PF00563">
    <property type="entry name" value="EAL"/>
    <property type="match status" value="1"/>
</dbReference>
<dbReference type="PROSITE" id="PS50887">
    <property type="entry name" value="GGDEF"/>
    <property type="match status" value="1"/>
</dbReference>
<dbReference type="SUPFAM" id="SSF55073">
    <property type="entry name" value="Nucleotide cyclase"/>
    <property type="match status" value="1"/>
</dbReference>
<dbReference type="SMART" id="SM00267">
    <property type="entry name" value="GGDEF"/>
    <property type="match status" value="1"/>
</dbReference>
<dbReference type="CDD" id="cd01948">
    <property type="entry name" value="EAL"/>
    <property type="match status" value="1"/>
</dbReference>
<evidence type="ECO:0000313" key="6">
    <source>
        <dbReference type="Proteomes" id="UP000682739"/>
    </source>
</evidence>
<dbReference type="GO" id="GO:0071111">
    <property type="term" value="F:cyclic-guanylate-specific phosphodiesterase activity"/>
    <property type="evidence" value="ECO:0007669"/>
    <property type="project" value="UniProtKB-EC"/>
</dbReference>
<dbReference type="EC" id="3.1.4.52" evidence="1"/>
<reference evidence="5" key="1">
    <citation type="submission" date="2021-03" db="EMBL/GenBank/DDBJ databases">
        <title>Description of Psychrosphaera ytuae sp. nov. isolated from deep sea sediment of South China Sea.</title>
        <authorList>
            <person name="Zhang J."/>
            <person name="Xu X.-D."/>
        </authorList>
    </citation>
    <scope>NUCLEOTIDE SEQUENCE</scope>
    <source>
        <strain evidence="5">MTZ26</strain>
    </source>
</reference>
<dbReference type="SUPFAM" id="SSF141868">
    <property type="entry name" value="EAL domain-like"/>
    <property type="match status" value="1"/>
</dbReference>
<feature type="domain" description="GGDEF" evidence="4">
    <location>
        <begin position="314"/>
        <end position="448"/>
    </location>
</feature>